<organism evidence="2 3">
    <name type="scientific">Drosophila lebanonensis</name>
    <name type="common">Fruit fly</name>
    <name type="synonym">Scaptodrosophila lebanonensis</name>
    <dbReference type="NCBI Taxonomy" id="7225"/>
    <lineage>
        <taxon>Eukaryota</taxon>
        <taxon>Metazoa</taxon>
        <taxon>Ecdysozoa</taxon>
        <taxon>Arthropoda</taxon>
        <taxon>Hexapoda</taxon>
        <taxon>Insecta</taxon>
        <taxon>Pterygota</taxon>
        <taxon>Neoptera</taxon>
        <taxon>Endopterygota</taxon>
        <taxon>Diptera</taxon>
        <taxon>Brachycera</taxon>
        <taxon>Muscomorpha</taxon>
        <taxon>Ephydroidea</taxon>
        <taxon>Drosophilidae</taxon>
        <taxon>Scaptodrosophila</taxon>
    </lineage>
</organism>
<feature type="chain" id="PRO_5026775048" evidence="1">
    <location>
        <begin position="23"/>
        <end position="248"/>
    </location>
</feature>
<proteinExistence type="predicted"/>
<dbReference type="Pfam" id="PF00379">
    <property type="entry name" value="Chitin_bind_4"/>
    <property type="match status" value="1"/>
</dbReference>
<name>A0A6J2UEH6_DROLE</name>
<accession>A0A6J2UEH6</accession>
<keyword evidence="2" id="KW-1185">Reference proteome</keyword>
<evidence type="ECO:0000256" key="1">
    <source>
        <dbReference type="SAM" id="SignalP"/>
    </source>
</evidence>
<dbReference type="Proteomes" id="UP000504634">
    <property type="component" value="Unplaced"/>
</dbReference>
<feature type="signal peptide" evidence="1">
    <location>
        <begin position="1"/>
        <end position="22"/>
    </location>
</feature>
<evidence type="ECO:0000313" key="2">
    <source>
        <dbReference type="Proteomes" id="UP000504634"/>
    </source>
</evidence>
<keyword evidence="1" id="KW-0732">Signal</keyword>
<evidence type="ECO:0000313" key="3">
    <source>
        <dbReference type="RefSeq" id="XP_030385823.1"/>
    </source>
</evidence>
<dbReference type="AlphaFoldDB" id="A0A6J2UEH6"/>
<protein>
    <submittedName>
        <fullName evidence="3">Uncharacterized protein LOC115632718</fullName>
    </submittedName>
</protein>
<dbReference type="OrthoDB" id="6436213at2759"/>
<reference evidence="3" key="1">
    <citation type="submission" date="2025-08" db="UniProtKB">
        <authorList>
            <consortium name="RefSeq"/>
        </authorList>
    </citation>
    <scope>IDENTIFICATION</scope>
    <source>
        <strain evidence="3">11010-0011.00</strain>
        <tissue evidence="3">Whole body</tissue>
    </source>
</reference>
<dbReference type="GeneID" id="115632718"/>
<dbReference type="RefSeq" id="XP_030385823.1">
    <property type="nucleotide sequence ID" value="XM_030529963.1"/>
</dbReference>
<sequence length="248" mass="27137">MKCSPLLPALLMLLGGGGYVQGQKLPGARSNGAYVYMELNGHKYSYDTSVPLQTNDLSGNYDYQQQLEAQPIQSPQSYVEEGVVGSPTNDLDAFSPQSFVQQSLRRMRSQPLRFSYSTRQGQMGQEANLGATLAPQPGSVYQPRSGTVPIYSNPPSYNFDFNTPHMSHAQSSDAAGNVVGKYSYYDAAGYHELSYKAGDGIGFVVMDGNLAKSSEQTALPIEDYSDSYDNVLTAASNLNDLRKYRRFA</sequence>
<gene>
    <name evidence="3" type="primary">LOC115632718</name>
</gene>
<dbReference type="InterPro" id="IPR000618">
    <property type="entry name" value="Insect_cuticle"/>
</dbReference>